<gene>
    <name evidence="1" type="ORF">L9F63_006736</name>
</gene>
<dbReference type="EMBL" id="JASPKZ010009795">
    <property type="protein sequence ID" value="KAJ9576380.1"/>
    <property type="molecule type" value="Genomic_DNA"/>
</dbReference>
<dbReference type="Proteomes" id="UP001233999">
    <property type="component" value="Unassembled WGS sequence"/>
</dbReference>
<sequence length="58" mass="6896">FVTHFRYSYFFYLCSKKLVPSNNLKLKRHLAIINPVHSFSINHNTLECCKKYICSQIS</sequence>
<proteinExistence type="predicted"/>
<protein>
    <submittedName>
        <fullName evidence="1">Uncharacterized protein</fullName>
    </submittedName>
</protein>
<reference evidence="1" key="2">
    <citation type="submission" date="2023-05" db="EMBL/GenBank/DDBJ databases">
        <authorList>
            <person name="Fouks B."/>
        </authorList>
    </citation>
    <scope>NUCLEOTIDE SEQUENCE</scope>
    <source>
        <strain evidence="1">Stay&amp;Tobe</strain>
        <tissue evidence="1">Testes</tissue>
    </source>
</reference>
<name>A0AAD7Z927_DIPPU</name>
<feature type="non-terminal residue" evidence="1">
    <location>
        <position position="58"/>
    </location>
</feature>
<comment type="caution">
    <text evidence="1">The sequence shown here is derived from an EMBL/GenBank/DDBJ whole genome shotgun (WGS) entry which is preliminary data.</text>
</comment>
<evidence type="ECO:0000313" key="1">
    <source>
        <dbReference type="EMBL" id="KAJ9576380.1"/>
    </source>
</evidence>
<accession>A0AAD7Z927</accession>
<reference evidence="1" key="1">
    <citation type="journal article" date="2023" name="IScience">
        <title>Live-bearing cockroach genome reveals convergent evolutionary mechanisms linked to viviparity in insects and beyond.</title>
        <authorList>
            <person name="Fouks B."/>
            <person name="Harrison M.C."/>
            <person name="Mikhailova A.A."/>
            <person name="Marchal E."/>
            <person name="English S."/>
            <person name="Carruthers M."/>
            <person name="Jennings E.C."/>
            <person name="Chiamaka E.L."/>
            <person name="Frigard R.A."/>
            <person name="Pippel M."/>
            <person name="Attardo G.M."/>
            <person name="Benoit J.B."/>
            <person name="Bornberg-Bauer E."/>
            <person name="Tobe S.S."/>
        </authorList>
    </citation>
    <scope>NUCLEOTIDE SEQUENCE</scope>
    <source>
        <strain evidence="1">Stay&amp;Tobe</strain>
    </source>
</reference>
<keyword evidence="2" id="KW-1185">Reference proteome</keyword>
<feature type="non-terminal residue" evidence="1">
    <location>
        <position position="1"/>
    </location>
</feature>
<organism evidence="1 2">
    <name type="scientific">Diploptera punctata</name>
    <name type="common">Pacific beetle cockroach</name>
    <dbReference type="NCBI Taxonomy" id="6984"/>
    <lineage>
        <taxon>Eukaryota</taxon>
        <taxon>Metazoa</taxon>
        <taxon>Ecdysozoa</taxon>
        <taxon>Arthropoda</taxon>
        <taxon>Hexapoda</taxon>
        <taxon>Insecta</taxon>
        <taxon>Pterygota</taxon>
        <taxon>Neoptera</taxon>
        <taxon>Polyneoptera</taxon>
        <taxon>Dictyoptera</taxon>
        <taxon>Blattodea</taxon>
        <taxon>Blaberoidea</taxon>
        <taxon>Blaberidae</taxon>
        <taxon>Diplopterinae</taxon>
        <taxon>Diploptera</taxon>
    </lineage>
</organism>
<evidence type="ECO:0000313" key="2">
    <source>
        <dbReference type="Proteomes" id="UP001233999"/>
    </source>
</evidence>
<dbReference type="AlphaFoldDB" id="A0AAD7Z927"/>